<evidence type="ECO:0000256" key="6">
    <source>
        <dbReference type="PROSITE-ProRule" id="PRU00433"/>
    </source>
</evidence>
<dbReference type="InterPro" id="IPR009056">
    <property type="entry name" value="Cyt_c-like_dom"/>
</dbReference>
<keyword evidence="7" id="KW-0732">Signal</keyword>
<evidence type="ECO:0000259" key="8">
    <source>
        <dbReference type="PROSITE" id="PS51007"/>
    </source>
</evidence>
<keyword evidence="5 6" id="KW-0408">Iron</keyword>
<feature type="domain" description="Cytochrome c" evidence="8">
    <location>
        <begin position="1"/>
        <end position="107"/>
    </location>
</feature>
<dbReference type="Pfam" id="PF00034">
    <property type="entry name" value="Cytochrom_C"/>
    <property type="match status" value="2"/>
</dbReference>
<evidence type="ECO:0000256" key="3">
    <source>
        <dbReference type="ARBA" id="ARBA00022723"/>
    </source>
</evidence>
<organism evidence="9 10">
    <name type="scientific">Marinibactrum halimedae</name>
    <dbReference type="NCBI Taxonomy" id="1444977"/>
    <lineage>
        <taxon>Bacteria</taxon>
        <taxon>Pseudomonadati</taxon>
        <taxon>Pseudomonadota</taxon>
        <taxon>Gammaproteobacteria</taxon>
        <taxon>Cellvibrionales</taxon>
        <taxon>Cellvibrionaceae</taxon>
        <taxon>Marinibactrum</taxon>
    </lineage>
</organism>
<feature type="chain" id="PRO_5041238859" description="Cytochrome c domain-containing protein" evidence="7">
    <location>
        <begin position="26"/>
        <end position="241"/>
    </location>
</feature>
<evidence type="ECO:0000256" key="5">
    <source>
        <dbReference type="ARBA" id="ARBA00023004"/>
    </source>
</evidence>
<dbReference type="Proteomes" id="UP001156870">
    <property type="component" value="Unassembled WGS sequence"/>
</dbReference>
<evidence type="ECO:0000256" key="2">
    <source>
        <dbReference type="ARBA" id="ARBA00022617"/>
    </source>
</evidence>
<sequence>MNGRRILANCLIVVVSTLLSFSVAALDRDLLVCSVCHGADLQGNKNTEAPNIAVLPSWYIRQQLHSYQREWRGAKVKDKSGQEMRTIALSLTDEHIQNIVEKIAHLNDAMNKKTLYEKTIHKEISHKETSHKEAIDEEVKSLATNIKSFNEMPTDLLSQGKKLYQQCSACHGSDGLGREVVKAPPLVHQPMWYLKKQLNNYQAGIRGYHEQDSSGQQMTSIAQGIRSQDDIDAVVTFIKTL</sequence>
<protein>
    <recommendedName>
        <fullName evidence="8">Cytochrome c domain-containing protein</fullName>
    </recommendedName>
</protein>
<dbReference type="GO" id="GO:0046872">
    <property type="term" value="F:metal ion binding"/>
    <property type="evidence" value="ECO:0007669"/>
    <property type="project" value="UniProtKB-KW"/>
</dbReference>
<feature type="signal peptide" evidence="7">
    <location>
        <begin position="1"/>
        <end position="25"/>
    </location>
</feature>
<evidence type="ECO:0000256" key="1">
    <source>
        <dbReference type="ARBA" id="ARBA00022448"/>
    </source>
</evidence>
<proteinExistence type="predicted"/>
<dbReference type="GO" id="GO:0020037">
    <property type="term" value="F:heme binding"/>
    <property type="evidence" value="ECO:0007669"/>
    <property type="project" value="InterPro"/>
</dbReference>
<feature type="domain" description="Cytochrome c" evidence="8">
    <location>
        <begin position="155"/>
        <end position="241"/>
    </location>
</feature>
<accession>A0AA37WMF6</accession>
<keyword evidence="10" id="KW-1185">Reference proteome</keyword>
<comment type="caution">
    <text evidence="9">The sequence shown here is derived from an EMBL/GenBank/DDBJ whole genome shotgun (WGS) entry which is preliminary data.</text>
</comment>
<keyword evidence="1" id="KW-0813">Transport</keyword>
<dbReference type="GO" id="GO:0009055">
    <property type="term" value="F:electron transfer activity"/>
    <property type="evidence" value="ECO:0007669"/>
    <property type="project" value="InterPro"/>
</dbReference>
<evidence type="ECO:0000256" key="7">
    <source>
        <dbReference type="SAM" id="SignalP"/>
    </source>
</evidence>
<dbReference type="PROSITE" id="PS51007">
    <property type="entry name" value="CYTC"/>
    <property type="match status" value="2"/>
</dbReference>
<keyword evidence="3 6" id="KW-0479">Metal-binding</keyword>
<dbReference type="InterPro" id="IPR036909">
    <property type="entry name" value="Cyt_c-like_dom_sf"/>
</dbReference>
<evidence type="ECO:0000313" key="9">
    <source>
        <dbReference type="EMBL" id="GLS26300.1"/>
    </source>
</evidence>
<dbReference type="PANTHER" id="PTHR33751">
    <property type="entry name" value="CBB3-TYPE CYTOCHROME C OXIDASE SUBUNIT FIXP"/>
    <property type="match status" value="1"/>
</dbReference>
<reference evidence="9 10" key="1">
    <citation type="journal article" date="2014" name="Int. J. Syst. Evol. Microbiol.">
        <title>Complete genome sequence of Corynebacterium casei LMG S-19264T (=DSM 44701T), isolated from a smear-ripened cheese.</title>
        <authorList>
            <consortium name="US DOE Joint Genome Institute (JGI-PGF)"/>
            <person name="Walter F."/>
            <person name="Albersmeier A."/>
            <person name="Kalinowski J."/>
            <person name="Ruckert C."/>
        </authorList>
    </citation>
    <scope>NUCLEOTIDE SEQUENCE [LARGE SCALE GENOMIC DNA]</scope>
    <source>
        <strain evidence="9 10">NBRC 110095</strain>
    </source>
</reference>
<dbReference type="AlphaFoldDB" id="A0AA37WMF6"/>
<gene>
    <name evidence="9" type="ORF">GCM10007877_20150</name>
</gene>
<dbReference type="InterPro" id="IPR050597">
    <property type="entry name" value="Cytochrome_c_Oxidase_Subunit"/>
</dbReference>
<evidence type="ECO:0000256" key="4">
    <source>
        <dbReference type="ARBA" id="ARBA00022982"/>
    </source>
</evidence>
<name>A0AA37WMF6_9GAMM</name>
<dbReference type="SUPFAM" id="SSF46626">
    <property type="entry name" value="Cytochrome c"/>
    <property type="match status" value="2"/>
</dbReference>
<dbReference type="PANTHER" id="PTHR33751:SF9">
    <property type="entry name" value="CYTOCHROME C4"/>
    <property type="match status" value="1"/>
</dbReference>
<keyword evidence="2 6" id="KW-0349">Heme</keyword>
<dbReference type="EMBL" id="BSPD01000042">
    <property type="protein sequence ID" value="GLS26300.1"/>
    <property type="molecule type" value="Genomic_DNA"/>
</dbReference>
<evidence type="ECO:0000313" key="10">
    <source>
        <dbReference type="Proteomes" id="UP001156870"/>
    </source>
</evidence>
<dbReference type="RefSeq" id="WP_232592434.1">
    <property type="nucleotide sequence ID" value="NZ_JAJQVM010000003.1"/>
</dbReference>
<keyword evidence="4" id="KW-0249">Electron transport</keyword>
<dbReference type="Gene3D" id="1.10.760.10">
    <property type="entry name" value="Cytochrome c-like domain"/>
    <property type="match status" value="2"/>
</dbReference>